<keyword evidence="10" id="KW-1185">Reference proteome</keyword>
<dbReference type="PANTHER" id="PTHR43005">
    <property type="entry name" value="BLR7065 PROTEIN"/>
    <property type="match status" value="1"/>
</dbReference>
<feature type="transmembrane region" description="Helical" evidence="7">
    <location>
        <begin position="20"/>
        <end position="39"/>
    </location>
</feature>
<evidence type="ECO:0000256" key="5">
    <source>
        <dbReference type="ARBA" id="ARBA00022989"/>
    </source>
</evidence>
<dbReference type="PANTHER" id="PTHR43005:SF2">
    <property type="entry name" value="INTEGRAL MEMBRANE SUGAR TRANSPORT PROTEIN"/>
    <property type="match status" value="1"/>
</dbReference>
<protein>
    <submittedName>
        <fullName evidence="9">Sugar ABC transporter permease</fullName>
    </submittedName>
</protein>
<evidence type="ECO:0000259" key="8">
    <source>
        <dbReference type="PROSITE" id="PS50928"/>
    </source>
</evidence>
<dbReference type="InterPro" id="IPR035906">
    <property type="entry name" value="MetI-like_sf"/>
</dbReference>
<dbReference type="AlphaFoldDB" id="A0A1P8KM72"/>
<evidence type="ECO:0000256" key="3">
    <source>
        <dbReference type="ARBA" id="ARBA00022475"/>
    </source>
</evidence>
<dbReference type="SUPFAM" id="SSF161098">
    <property type="entry name" value="MetI-like"/>
    <property type="match status" value="1"/>
</dbReference>
<evidence type="ECO:0000256" key="2">
    <source>
        <dbReference type="ARBA" id="ARBA00022448"/>
    </source>
</evidence>
<feature type="transmembrane region" description="Helical" evidence="7">
    <location>
        <begin position="156"/>
        <end position="179"/>
    </location>
</feature>
<evidence type="ECO:0000313" key="10">
    <source>
        <dbReference type="Proteomes" id="UP000186074"/>
    </source>
</evidence>
<dbReference type="CDD" id="cd06261">
    <property type="entry name" value="TM_PBP2"/>
    <property type="match status" value="1"/>
</dbReference>
<name>A0A1P8KM72_9BACT</name>
<dbReference type="OrthoDB" id="369039at2"/>
<dbReference type="Pfam" id="PF00528">
    <property type="entry name" value="BPD_transp_1"/>
    <property type="match status" value="1"/>
</dbReference>
<comment type="subcellular location">
    <subcellularLocation>
        <location evidence="1 7">Cell membrane</location>
        <topology evidence="1 7">Multi-pass membrane protein</topology>
    </subcellularLocation>
</comment>
<keyword evidence="4 7" id="KW-0812">Transmembrane</keyword>
<evidence type="ECO:0000256" key="7">
    <source>
        <dbReference type="RuleBase" id="RU363032"/>
    </source>
</evidence>
<dbReference type="STRING" id="1850254.LPB137_07200"/>
<sequence length="291" mass="32514">MKFDLDKSTVMNLLKAPSIIVLFLWMIVPLSMTLYFSVIRYNLLNPMDTGFEGLGNYEFFMTDEAFMPAVFNSLILVVSIIAITIISGIILAVLIDRNFPGRGIVRVMLIAPFFIMPTVNALLWKNMFMNPVYGMFAFFSNTFGLEPIDWMSDFPLVSIIIMLSWQWTPFALLIFMTALQSQDQEQKEAAELDGAGFFAKFYYLTLPHLSRSIAIVVMIQMIFHLSIFAEILITTGGGPGSEGTNLTYMIFTNALLDFDVGIASAGGVFAIILANIVAYFLIKQVGKSLMA</sequence>
<reference evidence="9 10" key="1">
    <citation type="submission" date="2017-01" db="EMBL/GenBank/DDBJ databases">
        <title>Genome sequencing of Arcobacter sp. LPB0137.</title>
        <authorList>
            <person name="Lee G.-W."/>
            <person name="Yi H."/>
        </authorList>
    </citation>
    <scope>NUCLEOTIDE SEQUENCE [LARGE SCALE GENOMIC DNA]</scope>
    <source>
        <strain evidence="9 10">LPB0137</strain>
    </source>
</reference>
<evidence type="ECO:0000256" key="1">
    <source>
        <dbReference type="ARBA" id="ARBA00004651"/>
    </source>
</evidence>
<proteinExistence type="inferred from homology"/>
<keyword evidence="3" id="KW-1003">Cell membrane</keyword>
<feature type="transmembrane region" description="Helical" evidence="7">
    <location>
        <begin position="213"/>
        <end position="233"/>
    </location>
</feature>
<dbReference type="GO" id="GO:0055085">
    <property type="term" value="P:transmembrane transport"/>
    <property type="evidence" value="ECO:0007669"/>
    <property type="project" value="InterPro"/>
</dbReference>
<keyword evidence="5 7" id="KW-1133">Transmembrane helix</keyword>
<dbReference type="GO" id="GO:0005886">
    <property type="term" value="C:plasma membrane"/>
    <property type="evidence" value="ECO:0007669"/>
    <property type="project" value="UniProtKB-SubCell"/>
</dbReference>
<dbReference type="Proteomes" id="UP000186074">
    <property type="component" value="Chromosome"/>
</dbReference>
<keyword evidence="6 7" id="KW-0472">Membrane</keyword>
<accession>A0A1P8KM72</accession>
<gene>
    <name evidence="9" type="ORF">LPB137_07200</name>
</gene>
<feature type="transmembrane region" description="Helical" evidence="7">
    <location>
        <begin position="69"/>
        <end position="95"/>
    </location>
</feature>
<evidence type="ECO:0000256" key="6">
    <source>
        <dbReference type="ARBA" id="ARBA00023136"/>
    </source>
</evidence>
<organism evidence="9 10">
    <name type="scientific">Poseidonibacter parvus</name>
    <dbReference type="NCBI Taxonomy" id="1850254"/>
    <lineage>
        <taxon>Bacteria</taxon>
        <taxon>Pseudomonadati</taxon>
        <taxon>Campylobacterota</taxon>
        <taxon>Epsilonproteobacteria</taxon>
        <taxon>Campylobacterales</taxon>
        <taxon>Arcobacteraceae</taxon>
        <taxon>Poseidonibacter</taxon>
    </lineage>
</organism>
<feature type="transmembrane region" description="Helical" evidence="7">
    <location>
        <begin position="107"/>
        <end position="124"/>
    </location>
</feature>
<feature type="transmembrane region" description="Helical" evidence="7">
    <location>
        <begin position="260"/>
        <end position="282"/>
    </location>
</feature>
<dbReference type="Gene3D" id="1.10.3720.10">
    <property type="entry name" value="MetI-like"/>
    <property type="match status" value="1"/>
</dbReference>
<dbReference type="InterPro" id="IPR000515">
    <property type="entry name" value="MetI-like"/>
</dbReference>
<evidence type="ECO:0000313" key="9">
    <source>
        <dbReference type="EMBL" id="APW65652.1"/>
    </source>
</evidence>
<feature type="domain" description="ABC transmembrane type-1" evidence="8">
    <location>
        <begin position="70"/>
        <end position="281"/>
    </location>
</feature>
<keyword evidence="2 7" id="KW-0813">Transport</keyword>
<comment type="similarity">
    <text evidence="7">Belongs to the binding-protein-dependent transport system permease family.</text>
</comment>
<dbReference type="KEGG" id="alp:LPB137_07200"/>
<dbReference type="PROSITE" id="PS50928">
    <property type="entry name" value="ABC_TM1"/>
    <property type="match status" value="1"/>
</dbReference>
<dbReference type="RefSeq" id="WP_076086362.1">
    <property type="nucleotide sequence ID" value="NZ_CP019070.1"/>
</dbReference>
<evidence type="ECO:0000256" key="4">
    <source>
        <dbReference type="ARBA" id="ARBA00022692"/>
    </source>
</evidence>
<dbReference type="EMBL" id="CP019070">
    <property type="protein sequence ID" value="APW65652.1"/>
    <property type="molecule type" value="Genomic_DNA"/>
</dbReference>